<dbReference type="AlphaFoldDB" id="A0A2S5B5Y3"/>
<dbReference type="GO" id="GO:0004842">
    <property type="term" value="F:ubiquitin-protein transferase activity"/>
    <property type="evidence" value="ECO:0007669"/>
    <property type="project" value="TreeGrafter"/>
</dbReference>
<dbReference type="PANTHER" id="PTHR24171:SF8">
    <property type="entry name" value="BRCA1-ASSOCIATED RING DOMAIN PROTEIN 1"/>
    <property type="match status" value="1"/>
</dbReference>
<keyword evidence="2 3" id="KW-0040">ANK repeat</keyword>
<gene>
    <name evidence="5" type="ORF">BMF94_4770</name>
</gene>
<evidence type="ECO:0000256" key="1">
    <source>
        <dbReference type="ARBA" id="ARBA00022737"/>
    </source>
</evidence>
<reference evidence="5 6" key="1">
    <citation type="journal article" date="2018" name="Front. Microbiol.">
        <title>Prospects for Fungal Bioremediation of Acidic Radioactive Waste Sites: Characterization and Genome Sequence of Rhodotorula taiwanensis MD1149.</title>
        <authorList>
            <person name="Tkavc R."/>
            <person name="Matrosova V.Y."/>
            <person name="Grichenko O.E."/>
            <person name="Gostincar C."/>
            <person name="Volpe R.P."/>
            <person name="Klimenkova P."/>
            <person name="Gaidamakova E.K."/>
            <person name="Zhou C.E."/>
            <person name="Stewart B.J."/>
            <person name="Lyman M.G."/>
            <person name="Malfatti S.A."/>
            <person name="Rubinfeld B."/>
            <person name="Courtot M."/>
            <person name="Singh J."/>
            <person name="Dalgard C.L."/>
            <person name="Hamilton T."/>
            <person name="Frey K.G."/>
            <person name="Gunde-Cimerman N."/>
            <person name="Dugan L."/>
            <person name="Daly M.J."/>
        </authorList>
    </citation>
    <scope>NUCLEOTIDE SEQUENCE [LARGE SCALE GENOMIC DNA]</scope>
    <source>
        <strain evidence="5 6">MD1149</strain>
    </source>
</reference>
<evidence type="ECO:0000256" key="3">
    <source>
        <dbReference type="PROSITE-ProRule" id="PRU00023"/>
    </source>
</evidence>
<evidence type="ECO:0000256" key="4">
    <source>
        <dbReference type="SAM" id="MobiDB-lite"/>
    </source>
</evidence>
<feature type="compositionally biased region" description="Basic and acidic residues" evidence="4">
    <location>
        <begin position="202"/>
        <end position="228"/>
    </location>
</feature>
<feature type="region of interest" description="Disordered" evidence="4">
    <location>
        <begin position="175"/>
        <end position="228"/>
    </location>
</feature>
<dbReference type="InterPro" id="IPR002110">
    <property type="entry name" value="Ankyrin_rpt"/>
</dbReference>
<proteinExistence type="predicted"/>
<dbReference type="SMART" id="SM00248">
    <property type="entry name" value="ANK"/>
    <property type="match status" value="2"/>
</dbReference>
<dbReference type="Gene3D" id="1.25.40.20">
    <property type="entry name" value="Ankyrin repeat-containing domain"/>
    <property type="match status" value="1"/>
</dbReference>
<dbReference type="GO" id="GO:0085020">
    <property type="term" value="P:protein K6-linked ubiquitination"/>
    <property type="evidence" value="ECO:0007669"/>
    <property type="project" value="TreeGrafter"/>
</dbReference>
<protein>
    <submittedName>
        <fullName evidence="5">Uncharacterized protein</fullName>
    </submittedName>
</protein>
<keyword evidence="6" id="KW-1185">Reference proteome</keyword>
<evidence type="ECO:0000313" key="6">
    <source>
        <dbReference type="Proteomes" id="UP000237144"/>
    </source>
</evidence>
<accession>A0A2S5B5Y3</accession>
<evidence type="ECO:0000313" key="5">
    <source>
        <dbReference type="EMBL" id="POY72194.1"/>
    </source>
</evidence>
<dbReference type="EMBL" id="PJQD01000056">
    <property type="protein sequence ID" value="POY72194.1"/>
    <property type="molecule type" value="Genomic_DNA"/>
</dbReference>
<dbReference type="InterPro" id="IPR036770">
    <property type="entry name" value="Ankyrin_rpt-contain_sf"/>
</dbReference>
<dbReference type="Pfam" id="PF13857">
    <property type="entry name" value="Ank_5"/>
    <property type="match status" value="1"/>
</dbReference>
<evidence type="ECO:0000256" key="2">
    <source>
        <dbReference type="ARBA" id="ARBA00023043"/>
    </source>
</evidence>
<dbReference type="STRING" id="741276.A0A2S5B5Y3"/>
<organism evidence="5 6">
    <name type="scientific">Rhodotorula taiwanensis</name>
    <dbReference type="NCBI Taxonomy" id="741276"/>
    <lineage>
        <taxon>Eukaryota</taxon>
        <taxon>Fungi</taxon>
        <taxon>Dikarya</taxon>
        <taxon>Basidiomycota</taxon>
        <taxon>Pucciniomycotina</taxon>
        <taxon>Microbotryomycetes</taxon>
        <taxon>Sporidiobolales</taxon>
        <taxon>Sporidiobolaceae</taxon>
        <taxon>Rhodotorula</taxon>
    </lineage>
</organism>
<comment type="caution">
    <text evidence="5">The sequence shown here is derived from an EMBL/GenBank/DDBJ whole genome shotgun (WGS) entry which is preliminary data.</text>
</comment>
<dbReference type="OrthoDB" id="273771at2759"/>
<name>A0A2S5B5Y3_9BASI</name>
<dbReference type="PANTHER" id="PTHR24171">
    <property type="entry name" value="ANKYRIN REPEAT DOMAIN-CONTAINING PROTEIN 39-RELATED"/>
    <property type="match status" value="1"/>
</dbReference>
<sequence>MATDATGPMPSADELAALLDCFRYGDLEQDDLGDIQRFTEHYGDRWLAEAKDDRGNTPLHMAGGNGHLEIVKWLLPRLPAPALVAQNSALSTPLHWIALNYHLAILELLCPLLPPSAFGIKNHHGKTAVEEAEEACEALIVAEADQDTPKGQERVRREKSVAYILGCMGLGVKKPTGGDESKAEETDGDVSVAPGATGSSEGDVRRLTEQAEKIKLEQEDKAKREAEQ</sequence>
<dbReference type="SUPFAM" id="SSF48403">
    <property type="entry name" value="Ankyrin repeat"/>
    <property type="match status" value="1"/>
</dbReference>
<dbReference type="Proteomes" id="UP000237144">
    <property type="component" value="Unassembled WGS sequence"/>
</dbReference>
<dbReference type="PROSITE" id="PS50088">
    <property type="entry name" value="ANK_REPEAT"/>
    <property type="match status" value="1"/>
</dbReference>
<dbReference type="PROSITE" id="PS50297">
    <property type="entry name" value="ANK_REP_REGION"/>
    <property type="match status" value="1"/>
</dbReference>
<feature type="repeat" description="ANK" evidence="3">
    <location>
        <begin position="54"/>
        <end position="75"/>
    </location>
</feature>
<feature type="compositionally biased region" description="Basic and acidic residues" evidence="4">
    <location>
        <begin position="176"/>
        <end position="185"/>
    </location>
</feature>
<keyword evidence="1" id="KW-0677">Repeat</keyword>